<name>A0ABU5EF99_9PROT</name>
<dbReference type="EMBL" id="JAXCLW010000005">
    <property type="protein sequence ID" value="MDY0884529.1"/>
    <property type="molecule type" value="Genomic_DNA"/>
</dbReference>
<gene>
    <name evidence="2" type="ORF">SMD27_16920</name>
</gene>
<dbReference type="RefSeq" id="WP_320509603.1">
    <property type="nucleotide sequence ID" value="NZ_JAXCLW010000005.1"/>
</dbReference>
<proteinExistence type="predicted"/>
<evidence type="ECO:0000313" key="2">
    <source>
        <dbReference type="EMBL" id="MDY0884529.1"/>
    </source>
</evidence>
<dbReference type="Proteomes" id="UP001279642">
    <property type="component" value="Unassembled WGS sequence"/>
</dbReference>
<sequence length="129" mass="14070">MQVANSFSASMASKLLIQKVSDTTTPKDDDKKTTGLGDQSGLSQPAQDFLDYMKKTPAQRMVDAWLKQHNLTQEELNAMPADQREAITKQMAADLKAQMQKDQMQKQEQAKVGKPSAAGGIATLIANAM</sequence>
<feature type="compositionally biased region" description="Polar residues" evidence="1">
    <location>
        <begin position="36"/>
        <end position="46"/>
    </location>
</feature>
<feature type="region of interest" description="Disordered" evidence="1">
    <location>
        <begin position="20"/>
        <end position="47"/>
    </location>
</feature>
<protein>
    <submittedName>
        <fullName evidence="2">Uncharacterized protein</fullName>
    </submittedName>
</protein>
<organism evidence="2 3">
    <name type="scientific">Dongia soli</name>
    <dbReference type="NCBI Taxonomy" id="600628"/>
    <lineage>
        <taxon>Bacteria</taxon>
        <taxon>Pseudomonadati</taxon>
        <taxon>Pseudomonadota</taxon>
        <taxon>Alphaproteobacteria</taxon>
        <taxon>Rhodospirillales</taxon>
        <taxon>Dongiaceae</taxon>
        <taxon>Dongia</taxon>
    </lineage>
</organism>
<keyword evidence="3" id="KW-1185">Reference proteome</keyword>
<evidence type="ECO:0000256" key="1">
    <source>
        <dbReference type="SAM" id="MobiDB-lite"/>
    </source>
</evidence>
<accession>A0ABU5EF99</accession>
<evidence type="ECO:0000313" key="3">
    <source>
        <dbReference type="Proteomes" id="UP001279642"/>
    </source>
</evidence>
<comment type="caution">
    <text evidence="2">The sequence shown here is derived from an EMBL/GenBank/DDBJ whole genome shotgun (WGS) entry which is preliminary data.</text>
</comment>
<reference evidence="2 3" key="1">
    <citation type="journal article" date="2016" name="Antonie Van Leeuwenhoek">
        <title>Dongia soli sp. nov., isolated from soil from Dokdo, Korea.</title>
        <authorList>
            <person name="Kim D.U."/>
            <person name="Lee H."/>
            <person name="Kim H."/>
            <person name="Kim S.G."/>
            <person name="Ka J.O."/>
        </authorList>
    </citation>
    <scope>NUCLEOTIDE SEQUENCE [LARGE SCALE GENOMIC DNA]</scope>
    <source>
        <strain evidence="2 3">D78</strain>
    </source>
</reference>